<accession>R7ZCY1</accession>
<dbReference type="EMBL" id="AQPX01000020">
    <property type="protein sequence ID" value="EON71866.1"/>
    <property type="molecule type" value="Genomic_DNA"/>
</dbReference>
<dbReference type="Proteomes" id="UP000013911">
    <property type="component" value="Unassembled WGS sequence"/>
</dbReference>
<gene>
    <name evidence="1" type="ORF">H131_13018</name>
</gene>
<dbReference type="PATRIC" id="fig|1285586.5.peg.2657"/>
<evidence type="ECO:0000313" key="2">
    <source>
        <dbReference type="Proteomes" id="UP000013911"/>
    </source>
</evidence>
<dbReference type="eggNOG" id="COG5281">
    <property type="taxonomic scope" value="Bacteria"/>
</dbReference>
<reference evidence="1 2" key="1">
    <citation type="submission" date="2013-04" db="EMBL/GenBank/DDBJ databases">
        <title>Draft genome of the heavy metal tolerant bacterium Lysinibacillus sphaericus strain OT4b.31.</title>
        <authorList>
            <person name="Pena-Montenegro T.D."/>
            <person name="Dussan J."/>
        </authorList>
    </citation>
    <scope>NUCLEOTIDE SEQUENCE [LARGE SCALE GENOMIC DNA]</scope>
    <source>
        <strain evidence="1 2">OT4b.31</strain>
    </source>
</reference>
<sequence length="117" mass="12660">MEDEVRNAGDAQRGFNNNIRDGTTAADGLLSKIIGIAAAYLSFQTGKNIVALSDEMINTQARLELMNGTYHKNAEAAGSINNMLMTTAELQDMIFDSAQRTFTSYQSTADMVGKLGM</sequence>
<dbReference type="HOGENOM" id="CLU_2081948_0_0_9"/>
<protein>
    <submittedName>
        <fullName evidence="1">Tail length tape measure protein</fullName>
    </submittedName>
</protein>
<evidence type="ECO:0000313" key="1">
    <source>
        <dbReference type="EMBL" id="EON71866.1"/>
    </source>
</evidence>
<dbReference type="OrthoDB" id="1677957at2"/>
<organism evidence="1 2">
    <name type="scientific">Lysinibacillus sphaericus OT4b.31</name>
    <dbReference type="NCBI Taxonomy" id="1285586"/>
    <lineage>
        <taxon>Bacteria</taxon>
        <taxon>Bacillati</taxon>
        <taxon>Bacillota</taxon>
        <taxon>Bacilli</taxon>
        <taxon>Bacillales</taxon>
        <taxon>Bacillaceae</taxon>
        <taxon>Lysinibacillus</taxon>
    </lineage>
</organism>
<name>R7ZCY1_LYSSH</name>
<dbReference type="AlphaFoldDB" id="R7ZCY1"/>
<proteinExistence type="predicted"/>
<dbReference type="RefSeq" id="WP_010859540.1">
    <property type="nucleotide sequence ID" value="NZ_KB933398.1"/>
</dbReference>
<comment type="caution">
    <text evidence="1">The sequence shown here is derived from an EMBL/GenBank/DDBJ whole genome shotgun (WGS) entry which is preliminary data.</text>
</comment>